<feature type="region of interest" description="Disordered" evidence="1">
    <location>
        <begin position="1"/>
        <end position="33"/>
    </location>
</feature>
<name>A0A438M6T1_9ACTN</name>
<comment type="caution">
    <text evidence="2">The sequence shown here is derived from an EMBL/GenBank/DDBJ whole genome shotgun (WGS) entry which is preliminary data.</text>
</comment>
<gene>
    <name evidence="2" type="ORF">EDD27_3955</name>
</gene>
<dbReference type="AlphaFoldDB" id="A0A438M6T1"/>
<evidence type="ECO:0000256" key="1">
    <source>
        <dbReference type="SAM" id="MobiDB-lite"/>
    </source>
</evidence>
<keyword evidence="3" id="KW-1185">Reference proteome</keyword>
<protein>
    <recommendedName>
        <fullName evidence="4">Knr4/Smi1-like domain-containing protein</fullName>
    </recommendedName>
</protein>
<evidence type="ECO:0000313" key="3">
    <source>
        <dbReference type="Proteomes" id="UP000284824"/>
    </source>
</evidence>
<evidence type="ECO:0008006" key="4">
    <source>
        <dbReference type="Google" id="ProtNLM"/>
    </source>
</evidence>
<dbReference type="EMBL" id="SAUN01000001">
    <property type="protein sequence ID" value="RVX41423.1"/>
    <property type="molecule type" value="Genomic_DNA"/>
</dbReference>
<sequence length="162" mass="18054">MEAEPAPSDEPGPTYYVNMDPPSEPPLPPRATDPAVTARVNAAWVKIERWLAAHASAKLRKLSFPSSPRDIDRWERSFGMKIPDALYVSLMRHDGADGNFGAGFQLPLDIGLARLSSYSSLHSYNCIDLIMAGFGGGRRPRYGWRRPGRVARRGPGRRLERH</sequence>
<evidence type="ECO:0000313" key="2">
    <source>
        <dbReference type="EMBL" id="RVX41423.1"/>
    </source>
</evidence>
<dbReference type="Proteomes" id="UP000284824">
    <property type="component" value="Unassembled WGS sequence"/>
</dbReference>
<feature type="compositionally biased region" description="Pro residues" evidence="1">
    <location>
        <begin position="22"/>
        <end position="31"/>
    </location>
</feature>
<reference evidence="2 3" key="1">
    <citation type="submission" date="2019-01" db="EMBL/GenBank/DDBJ databases">
        <title>Sequencing the genomes of 1000 actinobacteria strains.</title>
        <authorList>
            <person name="Klenk H.-P."/>
        </authorList>
    </citation>
    <scope>NUCLEOTIDE SEQUENCE [LARGE SCALE GENOMIC DNA]</scope>
    <source>
        <strain evidence="2 3">DSM 43925</strain>
    </source>
</reference>
<organism evidence="2 3">
    <name type="scientific">Nonomuraea polychroma</name>
    <dbReference type="NCBI Taxonomy" id="46176"/>
    <lineage>
        <taxon>Bacteria</taxon>
        <taxon>Bacillati</taxon>
        <taxon>Actinomycetota</taxon>
        <taxon>Actinomycetes</taxon>
        <taxon>Streptosporangiales</taxon>
        <taxon>Streptosporangiaceae</taxon>
        <taxon>Nonomuraea</taxon>
    </lineage>
</organism>
<accession>A0A438M6T1</accession>
<proteinExistence type="predicted"/>